<evidence type="ECO:0000313" key="1">
    <source>
        <dbReference type="EMBL" id="SEI66582.1"/>
    </source>
</evidence>
<reference evidence="2" key="1">
    <citation type="submission" date="2016-10" db="EMBL/GenBank/DDBJ databases">
        <authorList>
            <person name="Varghese N."/>
            <person name="Submissions S."/>
        </authorList>
    </citation>
    <scope>NUCLEOTIDE SEQUENCE [LARGE SCALE GENOMIC DNA]</scope>
    <source>
        <strain evidence="2">CGMCC 1.10218</strain>
    </source>
</reference>
<name>A0A1H6SSK8_9DEIO</name>
<sequence>MANEKVGRVLRVLPGQRVVVRVTGQDVTARCPGITPRPGAEALVVNPGQGWWVVSWG</sequence>
<dbReference type="RefSeq" id="WP_177182978.1">
    <property type="nucleotide sequence ID" value="NZ_FNZA01000001.1"/>
</dbReference>
<dbReference type="Proteomes" id="UP000199223">
    <property type="component" value="Unassembled WGS sequence"/>
</dbReference>
<evidence type="ECO:0000313" key="2">
    <source>
        <dbReference type="Proteomes" id="UP000199223"/>
    </source>
</evidence>
<organism evidence="1 2">
    <name type="scientific">Deinococcus reticulitermitis</name>
    <dbReference type="NCBI Taxonomy" id="856736"/>
    <lineage>
        <taxon>Bacteria</taxon>
        <taxon>Thermotogati</taxon>
        <taxon>Deinococcota</taxon>
        <taxon>Deinococci</taxon>
        <taxon>Deinococcales</taxon>
        <taxon>Deinococcaceae</taxon>
        <taxon>Deinococcus</taxon>
    </lineage>
</organism>
<gene>
    <name evidence="1" type="ORF">SAMN04488058_101285</name>
</gene>
<accession>A0A1H6SSK8</accession>
<keyword evidence="2" id="KW-1185">Reference proteome</keyword>
<dbReference type="EMBL" id="FNZA01000001">
    <property type="protein sequence ID" value="SEI66582.1"/>
    <property type="molecule type" value="Genomic_DNA"/>
</dbReference>
<proteinExistence type="predicted"/>
<dbReference type="AlphaFoldDB" id="A0A1H6SSK8"/>
<dbReference type="STRING" id="856736.SAMN04488058_101285"/>
<protein>
    <submittedName>
        <fullName evidence="1">Uncharacterized protein</fullName>
    </submittedName>
</protein>